<protein>
    <recommendedName>
        <fullName evidence="7">Copper resistance protein D domain-containing protein</fullName>
    </recommendedName>
</protein>
<evidence type="ECO:0000313" key="9">
    <source>
        <dbReference type="Proteomes" id="UP000095658"/>
    </source>
</evidence>
<evidence type="ECO:0000313" key="8">
    <source>
        <dbReference type="EMBL" id="OES46471.1"/>
    </source>
</evidence>
<keyword evidence="3 6" id="KW-0812">Transmembrane</keyword>
<dbReference type="GO" id="GO:0005886">
    <property type="term" value="C:plasma membrane"/>
    <property type="evidence" value="ECO:0007669"/>
    <property type="project" value="UniProtKB-SubCell"/>
</dbReference>
<dbReference type="OrthoDB" id="2387346at2"/>
<dbReference type="Pfam" id="PF05425">
    <property type="entry name" value="CopD"/>
    <property type="match status" value="1"/>
</dbReference>
<comment type="caution">
    <text evidence="8">The sequence shown here is derived from an EMBL/GenBank/DDBJ whole genome shotgun (WGS) entry which is preliminary data.</text>
</comment>
<dbReference type="InterPro" id="IPR008457">
    <property type="entry name" value="Cu-R_CopD_dom"/>
</dbReference>
<dbReference type="RefSeq" id="WP_069937011.1">
    <property type="nucleotide sequence ID" value="NZ_MAMP01000002.1"/>
</dbReference>
<evidence type="ECO:0000259" key="7">
    <source>
        <dbReference type="Pfam" id="PF05425"/>
    </source>
</evidence>
<gene>
    <name evidence="8" type="ORF">BA724_14680</name>
</gene>
<feature type="transmembrane region" description="Helical" evidence="6">
    <location>
        <begin position="336"/>
        <end position="358"/>
    </location>
</feature>
<reference evidence="8 9" key="1">
    <citation type="submission" date="2016-06" db="EMBL/GenBank/DDBJ databases">
        <title>Domibacillus iocasae genome sequencing.</title>
        <authorList>
            <person name="Verma A."/>
            <person name="Pal Y."/>
            <person name="Ojha A.K."/>
            <person name="Krishnamurthi S."/>
        </authorList>
    </citation>
    <scope>NUCLEOTIDE SEQUENCE [LARGE SCALE GENOMIC DNA]</scope>
    <source>
        <strain evidence="8 9">DSM 29979</strain>
    </source>
</reference>
<name>A0A1E7DTS6_9BACI</name>
<keyword evidence="9" id="KW-1185">Reference proteome</keyword>
<feature type="transmembrane region" description="Helical" evidence="6">
    <location>
        <begin position="77"/>
        <end position="102"/>
    </location>
</feature>
<accession>A0A1E7DTS6</accession>
<comment type="subcellular location">
    <subcellularLocation>
        <location evidence="1">Cell membrane</location>
        <topology evidence="1">Multi-pass membrane protein</topology>
    </subcellularLocation>
</comment>
<dbReference type="EMBL" id="MAMP01000002">
    <property type="protein sequence ID" value="OES46471.1"/>
    <property type="molecule type" value="Genomic_DNA"/>
</dbReference>
<evidence type="ECO:0000256" key="6">
    <source>
        <dbReference type="SAM" id="Phobius"/>
    </source>
</evidence>
<feature type="transmembrane region" description="Helical" evidence="6">
    <location>
        <begin position="41"/>
        <end position="65"/>
    </location>
</feature>
<feature type="transmembrane region" description="Helical" evidence="6">
    <location>
        <begin position="6"/>
        <end position="29"/>
    </location>
</feature>
<feature type="transmembrane region" description="Helical" evidence="6">
    <location>
        <begin position="146"/>
        <end position="166"/>
    </location>
</feature>
<keyword evidence="2" id="KW-1003">Cell membrane</keyword>
<keyword evidence="5 6" id="KW-0472">Membrane</keyword>
<evidence type="ECO:0000256" key="1">
    <source>
        <dbReference type="ARBA" id="ARBA00004651"/>
    </source>
</evidence>
<feature type="transmembrane region" description="Helical" evidence="6">
    <location>
        <begin position="307"/>
        <end position="329"/>
    </location>
</feature>
<feature type="transmembrane region" description="Helical" evidence="6">
    <location>
        <begin position="178"/>
        <end position="202"/>
    </location>
</feature>
<evidence type="ECO:0000256" key="2">
    <source>
        <dbReference type="ARBA" id="ARBA00022475"/>
    </source>
</evidence>
<dbReference type="GO" id="GO:0006825">
    <property type="term" value="P:copper ion transport"/>
    <property type="evidence" value="ECO:0007669"/>
    <property type="project" value="InterPro"/>
</dbReference>
<evidence type="ECO:0000256" key="5">
    <source>
        <dbReference type="ARBA" id="ARBA00023136"/>
    </source>
</evidence>
<organism evidence="8 9">
    <name type="scientific">Domibacillus iocasae</name>
    <dbReference type="NCBI Taxonomy" id="1714016"/>
    <lineage>
        <taxon>Bacteria</taxon>
        <taxon>Bacillati</taxon>
        <taxon>Bacillota</taxon>
        <taxon>Bacilli</taxon>
        <taxon>Bacillales</taxon>
        <taxon>Bacillaceae</taxon>
        <taxon>Domibacillus</taxon>
    </lineage>
</organism>
<sequence length="359" mass="40132">MALLYVTETLLYSCFSFLMGAFTLQLLPANKKPSILIRERWLYAAVAGVGLFAFVPVAILIIEISQGNDLAAIAQSVIFSFTIGKAWAFTFAVAVFFALYLFTFPVLTEKRFTIGALVFTIVLLFSIGWSSHAASLTEWSGFLSHSVHFTAVSVWTGILIVTGWFSKDHANWLAFLKWFSPVALICFGLTIASGFFMMTVIMDVNKYISSWPLNYGQALLIKHLFLLPILLFAFINSVLIKKRLQKKQEFNPKPWVKAESIVLLFIFVTTAFLGQQEPPHASADITHSPLFAYFYNGAIPPVTPVQFGWSSMSTLFSIAAVLFSALSLWSWKQKAVSITFILSMLLVFFVYMALISGLH</sequence>
<dbReference type="PANTHER" id="PTHR34820:SF4">
    <property type="entry name" value="INNER MEMBRANE PROTEIN YEBZ"/>
    <property type="match status" value="1"/>
</dbReference>
<dbReference type="STRING" id="1714016.BA724_14680"/>
<keyword evidence="4 6" id="KW-1133">Transmembrane helix</keyword>
<evidence type="ECO:0000256" key="3">
    <source>
        <dbReference type="ARBA" id="ARBA00022692"/>
    </source>
</evidence>
<dbReference type="InterPro" id="IPR032694">
    <property type="entry name" value="CopC/D"/>
</dbReference>
<proteinExistence type="predicted"/>
<dbReference type="Proteomes" id="UP000095658">
    <property type="component" value="Unassembled WGS sequence"/>
</dbReference>
<dbReference type="AlphaFoldDB" id="A0A1E7DTS6"/>
<evidence type="ECO:0000256" key="4">
    <source>
        <dbReference type="ARBA" id="ARBA00022989"/>
    </source>
</evidence>
<feature type="transmembrane region" description="Helical" evidence="6">
    <location>
        <begin position="255"/>
        <end position="274"/>
    </location>
</feature>
<feature type="domain" description="Copper resistance protein D" evidence="7">
    <location>
        <begin position="174"/>
        <end position="273"/>
    </location>
</feature>
<feature type="transmembrane region" description="Helical" evidence="6">
    <location>
        <begin position="114"/>
        <end position="134"/>
    </location>
</feature>
<feature type="transmembrane region" description="Helical" evidence="6">
    <location>
        <begin position="214"/>
        <end position="235"/>
    </location>
</feature>
<dbReference type="PANTHER" id="PTHR34820">
    <property type="entry name" value="INNER MEMBRANE PROTEIN YEBZ"/>
    <property type="match status" value="1"/>
</dbReference>